<dbReference type="Proteomes" id="UP000807716">
    <property type="component" value="Unassembled WGS sequence"/>
</dbReference>
<keyword evidence="6" id="KW-0067">ATP-binding</keyword>
<dbReference type="PROSITE" id="PS00109">
    <property type="entry name" value="PROTEIN_KINASE_TYR"/>
    <property type="match status" value="1"/>
</dbReference>
<reference evidence="11" key="1">
    <citation type="journal article" date="2020" name="Fungal Divers.">
        <title>Resolving the Mortierellaceae phylogeny through synthesis of multi-gene phylogenetics and phylogenomics.</title>
        <authorList>
            <person name="Vandepol N."/>
            <person name="Liber J."/>
            <person name="Desiro A."/>
            <person name="Na H."/>
            <person name="Kennedy M."/>
            <person name="Barry K."/>
            <person name="Grigoriev I.V."/>
            <person name="Miller A.N."/>
            <person name="O'Donnell K."/>
            <person name="Stajich J.E."/>
            <person name="Bonito G."/>
        </authorList>
    </citation>
    <scope>NUCLEOTIDE SEQUENCE</scope>
    <source>
        <strain evidence="11">BC1065</strain>
    </source>
</reference>
<evidence type="ECO:0000256" key="1">
    <source>
        <dbReference type="ARBA" id="ARBA00012425"/>
    </source>
</evidence>
<feature type="compositionally biased region" description="Acidic residues" evidence="9">
    <location>
        <begin position="322"/>
        <end position="350"/>
    </location>
</feature>
<evidence type="ECO:0000256" key="9">
    <source>
        <dbReference type="SAM" id="MobiDB-lite"/>
    </source>
</evidence>
<dbReference type="EMBL" id="JAAAJB010000281">
    <property type="protein sequence ID" value="KAG0259512.1"/>
    <property type="molecule type" value="Genomic_DNA"/>
</dbReference>
<name>A0A9P6Q459_9FUNG</name>
<dbReference type="PROSITE" id="PS50011">
    <property type="entry name" value="PROTEIN_KINASE_DOM"/>
    <property type="match status" value="1"/>
</dbReference>
<feature type="compositionally biased region" description="Acidic residues" evidence="9">
    <location>
        <begin position="692"/>
        <end position="701"/>
    </location>
</feature>
<sequence>MYLLKTAGILHENPYTGDRIVKARLLHFSHAHLAANDHAPLQTLQEVAQALSPQEPETAYVMTHRTTVAIKYLLDSRQKRSYDDSESDQEDQEDQNDQDALDKDHDPLQPRPQDSPISSAHASWLARLRLLSNQTLPSSPSPDQEDHLPQDQSAEQQQENGSAPLAPLQVQSRQPETVRFGIKARRELRALQAAQGHRHVIALLGWTGAPLRKEEDLSSLPPPVRGSGRPEEREEEEDNPRGQEWSDSPALLDTARRLNNLISPAPLLVVPSQGRADAAAVAAITTTSDPLAMSLEPPPALFRFDPASLEPSHHRSRRFSDSEEDDGSFLGESDLEDDDDDDGDDDDNVDQDGPPSLTLRTATTRVLDPQDLKQYYKAQPRIGGLLLPYMPLTLRDLIQSGWSKTRPRLVRTCMEQILEGLDWIHEEAQLIHRDISAGNILVSTQGWMDWAMLTSPTEDEKNNNNNGQSNEDDLRVFCTISDFGCAIKDKYLDQSPSPRPESGDREEGEDVDQQQQQPLESGSLYTFEVGTRNYRAPELLFSSQRYGKSVDMWSAGVLFAELFLGGPLFDADTDIGLICAIVKVLGSPTVDNWPEFSEMPDYGKLNFQAREVTPLSTLLLGTADQEDPVSHEEKETRPPPTRATKTAVDVISRLVIYSSKQRLGAREALDLVRAIGSRPSLHVATTASSKGDDDDGDDGDDHVDICAIQQTLRERRRREREERDDDGDSGGGFGFGFGFGGGGPSDSDDDYGDNGDLDGGSGYYGRGEGEDDGDGDRWATTTTTGETTVEIMSRYRQHHRRPFVSQTEWVSDEEF</sequence>
<feature type="region of interest" description="Disordered" evidence="9">
    <location>
        <begin position="622"/>
        <end position="645"/>
    </location>
</feature>
<feature type="compositionally biased region" description="Gly residues" evidence="9">
    <location>
        <begin position="729"/>
        <end position="744"/>
    </location>
</feature>
<dbReference type="InterPro" id="IPR000719">
    <property type="entry name" value="Prot_kinase_dom"/>
</dbReference>
<feature type="compositionally biased region" description="Gly residues" evidence="9">
    <location>
        <begin position="757"/>
        <end position="766"/>
    </location>
</feature>
<evidence type="ECO:0000313" key="12">
    <source>
        <dbReference type="Proteomes" id="UP000807716"/>
    </source>
</evidence>
<feature type="compositionally biased region" description="Basic and acidic residues" evidence="9">
    <location>
        <begin position="628"/>
        <end position="637"/>
    </location>
</feature>
<comment type="catalytic activity">
    <reaction evidence="7">
        <text>L-threonyl-[protein] + ATP = O-phospho-L-threonyl-[protein] + ADP + H(+)</text>
        <dbReference type="Rhea" id="RHEA:46608"/>
        <dbReference type="Rhea" id="RHEA-COMP:11060"/>
        <dbReference type="Rhea" id="RHEA-COMP:11605"/>
        <dbReference type="ChEBI" id="CHEBI:15378"/>
        <dbReference type="ChEBI" id="CHEBI:30013"/>
        <dbReference type="ChEBI" id="CHEBI:30616"/>
        <dbReference type="ChEBI" id="CHEBI:61977"/>
        <dbReference type="ChEBI" id="CHEBI:456216"/>
        <dbReference type="EC" id="2.7.11.22"/>
    </reaction>
</comment>
<proteinExistence type="predicted"/>
<feature type="region of interest" description="Disordered" evidence="9">
    <location>
        <begin position="213"/>
        <end position="249"/>
    </location>
</feature>
<keyword evidence="5 11" id="KW-0418">Kinase</keyword>
<evidence type="ECO:0000256" key="3">
    <source>
        <dbReference type="ARBA" id="ARBA00022679"/>
    </source>
</evidence>
<feature type="region of interest" description="Disordered" evidence="9">
    <location>
        <begin position="490"/>
        <end position="522"/>
    </location>
</feature>
<feature type="region of interest" description="Disordered" evidence="9">
    <location>
        <begin position="682"/>
        <end position="815"/>
    </location>
</feature>
<comment type="catalytic activity">
    <reaction evidence="8">
        <text>L-seryl-[protein] + ATP = O-phospho-L-seryl-[protein] + ADP + H(+)</text>
        <dbReference type="Rhea" id="RHEA:17989"/>
        <dbReference type="Rhea" id="RHEA-COMP:9863"/>
        <dbReference type="Rhea" id="RHEA-COMP:11604"/>
        <dbReference type="ChEBI" id="CHEBI:15378"/>
        <dbReference type="ChEBI" id="CHEBI:29999"/>
        <dbReference type="ChEBI" id="CHEBI:30616"/>
        <dbReference type="ChEBI" id="CHEBI:83421"/>
        <dbReference type="ChEBI" id="CHEBI:456216"/>
        <dbReference type="EC" id="2.7.11.22"/>
    </reaction>
</comment>
<dbReference type="SMART" id="SM00220">
    <property type="entry name" value="S_TKc"/>
    <property type="match status" value="1"/>
</dbReference>
<gene>
    <name evidence="11" type="primary">CDK20</name>
    <name evidence="11" type="ORF">DFQ27_004026</name>
</gene>
<feature type="compositionally biased region" description="Acidic residues" evidence="9">
    <location>
        <begin position="746"/>
        <end position="756"/>
    </location>
</feature>
<evidence type="ECO:0000256" key="2">
    <source>
        <dbReference type="ARBA" id="ARBA00022527"/>
    </source>
</evidence>
<feature type="region of interest" description="Disordered" evidence="9">
    <location>
        <begin position="134"/>
        <end position="175"/>
    </location>
</feature>
<feature type="region of interest" description="Disordered" evidence="9">
    <location>
        <begin position="302"/>
        <end position="361"/>
    </location>
</feature>
<evidence type="ECO:0000256" key="6">
    <source>
        <dbReference type="ARBA" id="ARBA00022840"/>
    </source>
</evidence>
<keyword evidence="12" id="KW-1185">Reference proteome</keyword>
<dbReference type="EC" id="2.7.11.22" evidence="1"/>
<dbReference type="Pfam" id="PF00069">
    <property type="entry name" value="Pkinase"/>
    <property type="match status" value="1"/>
</dbReference>
<evidence type="ECO:0000256" key="8">
    <source>
        <dbReference type="ARBA" id="ARBA00048367"/>
    </source>
</evidence>
<dbReference type="SUPFAM" id="SSF56112">
    <property type="entry name" value="Protein kinase-like (PK-like)"/>
    <property type="match status" value="1"/>
</dbReference>
<feature type="region of interest" description="Disordered" evidence="9">
    <location>
        <begin position="78"/>
        <end position="117"/>
    </location>
</feature>
<evidence type="ECO:0000313" key="11">
    <source>
        <dbReference type="EMBL" id="KAG0259512.1"/>
    </source>
</evidence>
<dbReference type="InterPro" id="IPR050108">
    <property type="entry name" value="CDK"/>
</dbReference>
<evidence type="ECO:0000256" key="5">
    <source>
        <dbReference type="ARBA" id="ARBA00022777"/>
    </source>
</evidence>
<evidence type="ECO:0000259" key="10">
    <source>
        <dbReference type="PROSITE" id="PS50011"/>
    </source>
</evidence>
<dbReference type="Gene3D" id="1.10.510.10">
    <property type="entry name" value="Transferase(Phosphotransferase) domain 1"/>
    <property type="match status" value="1"/>
</dbReference>
<dbReference type="GO" id="GO:0005524">
    <property type="term" value="F:ATP binding"/>
    <property type="evidence" value="ECO:0007669"/>
    <property type="project" value="UniProtKB-KW"/>
</dbReference>
<accession>A0A9P6Q459</accession>
<keyword evidence="4" id="KW-0547">Nucleotide-binding</keyword>
<organism evidence="11 12">
    <name type="scientific">Actinomortierella ambigua</name>
    <dbReference type="NCBI Taxonomy" id="1343610"/>
    <lineage>
        <taxon>Eukaryota</taxon>
        <taxon>Fungi</taxon>
        <taxon>Fungi incertae sedis</taxon>
        <taxon>Mucoromycota</taxon>
        <taxon>Mortierellomycotina</taxon>
        <taxon>Mortierellomycetes</taxon>
        <taxon>Mortierellales</taxon>
        <taxon>Mortierellaceae</taxon>
        <taxon>Actinomortierella</taxon>
    </lineage>
</organism>
<dbReference type="AlphaFoldDB" id="A0A9P6Q459"/>
<dbReference type="InterPro" id="IPR011009">
    <property type="entry name" value="Kinase-like_dom_sf"/>
</dbReference>
<evidence type="ECO:0000256" key="7">
    <source>
        <dbReference type="ARBA" id="ARBA00047811"/>
    </source>
</evidence>
<keyword evidence="2" id="KW-0723">Serine/threonine-protein kinase</keyword>
<dbReference type="GO" id="GO:0005634">
    <property type="term" value="C:nucleus"/>
    <property type="evidence" value="ECO:0007669"/>
    <property type="project" value="TreeGrafter"/>
</dbReference>
<dbReference type="OrthoDB" id="413582at2759"/>
<keyword evidence="3" id="KW-0808">Transferase</keyword>
<dbReference type="PANTHER" id="PTHR24056">
    <property type="entry name" value="CELL DIVISION PROTEIN KINASE"/>
    <property type="match status" value="1"/>
</dbReference>
<dbReference type="InterPro" id="IPR008266">
    <property type="entry name" value="Tyr_kinase_AS"/>
</dbReference>
<protein>
    <recommendedName>
        <fullName evidence="1">cyclin-dependent kinase</fullName>
        <ecNumber evidence="1">2.7.11.22</ecNumber>
    </recommendedName>
</protein>
<feature type="domain" description="Protein kinase" evidence="10">
    <location>
        <begin position="267"/>
        <end position="681"/>
    </location>
</feature>
<feature type="compositionally biased region" description="Acidic residues" evidence="9">
    <location>
        <begin position="84"/>
        <end position="99"/>
    </location>
</feature>
<evidence type="ECO:0000256" key="4">
    <source>
        <dbReference type="ARBA" id="ARBA00022741"/>
    </source>
</evidence>
<dbReference type="GO" id="GO:0004693">
    <property type="term" value="F:cyclin-dependent protein serine/threonine kinase activity"/>
    <property type="evidence" value="ECO:0007669"/>
    <property type="project" value="UniProtKB-EC"/>
</dbReference>
<feature type="compositionally biased region" description="Polar residues" evidence="9">
    <location>
        <begin position="150"/>
        <end position="161"/>
    </location>
</feature>
<comment type="caution">
    <text evidence="11">The sequence shown here is derived from an EMBL/GenBank/DDBJ whole genome shotgun (WGS) entry which is preliminary data.</text>
</comment>
<dbReference type="PANTHER" id="PTHR24056:SF171">
    <property type="entry name" value="CYCLIN-DEPENDENT KINASE 20"/>
    <property type="match status" value="1"/>
</dbReference>